<evidence type="ECO:0000313" key="2">
    <source>
        <dbReference type="EMBL" id="MEI7063148.1"/>
    </source>
</evidence>
<comment type="caution">
    <text evidence="2">The sequence shown here is derived from an EMBL/GenBank/DDBJ whole genome shotgun (WGS) entry which is preliminary data.</text>
</comment>
<organism evidence="2 3">
    <name type="scientific">Dickeya chrysanthemi</name>
    <name type="common">Pectobacterium chrysanthemi</name>
    <name type="synonym">Erwinia chrysanthemi</name>
    <dbReference type="NCBI Taxonomy" id="556"/>
    <lineage>
        <taxon>Bacteria</taxon>
        <taxon>Pseudomonadati</taxon>
        <taxon>Pseudomonadota</taxon>
        <taxon>Gammaproteobacteria</taxon>
        <taxon>Enterobacterales</taxon>
        <taxon>Pectobacteriaceae</taxon>
        <taxon>Dickeya</taxon>
    </lineage>
</organism>
<sequence length="188" mass="20764">MSVGAAIERLLHQLRDDLMIKAVLLTASLLTGLISAGVQAQTPMQIAGDPDALFTSPDPQLNANKHVVYRIIRDLLEAGQWDKADELLSEDYVQHNPNAQSGRAAVVDYFTNVLKVKPRPIPARLNMKIIAVIAEGDLVTVLYPRTVKDPNAPDGVYMTTWYDTWRINGGKAVEHWDPALLGESPDLR</sequence>
<dbReference type="SUPFAM" id="SSF54427">
    <property type="entry name" value="NTF2-like"/>
    <property type="match status" value="1"/>
</dbReference>
<name>A0ABU8JJ32_DICCH</name>
<reference evidence="2 3" key="1">
    <citation type="submission" date="2024-03" db="EMBL/GenBank/DDBJ databases">
        <title>Analysis of soft rot Pectobacteriaceae population diversity in US potato growing regions between 2016 and 2022.</title>
        <authorList>
            <person name="Ma X."/>
            <person name="Zhang X."/>
            <person name="Stodghill P."/>
            <person name="Rioux R."/>
            <person name="Babler B."/>
            <person name="Shrestha S."/>
            <person name="Babler B."/>
            <person name="Rivedal H."/>
            <person name="Frost K."/>
            <person name="Hao J."/>
            <person name="Secor G."/>
            <person name="Swingle B."/>
        </authorList>
    </citation>
    <scope>NUCLEOTIDE SEQUENCE [LARGE SCALE GENOMIC DNA]</scope>
    <source>
        <strain evidence="2 3">SR64</strain>
    </source>
</reference>
<dbReference type="InterPro" id="IPR032710">
    <property type="entry name" value="NTF2-like_dom_sf"/>
</dbReference>
<accession>A0ABU8JJ32</accession>
<keyword evidence="3" id="KW-1185">Reference proteome</keyword>
<dbReference type="Proteomes" id="UP001359469">
    <property type="component" value="Unassembled WGS sequence"/>
</dbReference>
<dbReference type="Pfam" id="PF12680">
    <property type="entry name" value="SnoaL_2"/>
    <property type="match status" value="1"/>
</dbReference>
<protein>
    <submittedName>
        <fullName evidence="2">Nuclear transport factor 2 family protein</fullName>
    </submittedName>
</protein>
<evidence type="ECO:0000259" key="1">
    <source>
        <dbReference type="Pfam" id="PF12680"/>
    </source>
</evidence>
<dbReference type="RefSeq" id="WP_336729112.1">
    <property type="nucleotide sequence ID" value="NZ_JBBBOO010000003.1"/>
</dbReference>
<evidence type="ECO:0000313" key="3">
    <source>
        <dbReference type="Proteomes" id="UP001359469"/>
    </source>
</evidence>
<gene>
    <name evidence="2" type="ORF">WCU84_05655</name>
</gene>
<dbReference type="EMBL" id="JBBBOO010000003">
    <property type="protein sequence ID" value="MEI7063148.1"/>
    <property type="molecule type" value="Genomic_DNA"/>
</dbReference>
<feature type="domain" description="SnoaL-like" evidence="1">
    <location>
        <begin position="74"/>
        <end position="175"/>
    </location>
</feature>
<dbReference type="Gene3D" id="3.10.450.50">
    <property type="match status" value="1"/>
</dbReference>
<proteinExistence type="predicted"/>
<dbReference type="InterPro" id="IPR037401">
    <property type="entry name" value="SnoaL-like"/>
</dbReference>